<accession>A0A7R9FU10</accession>
<dbReference type="Gene3D" id="3.30.950.10">
    <property type="entry name" value="Methyltransferase, Cobalt-precorrin-4 Transmethylase, Domain 2"/>
    <property type="match status" value="1"/>
</dbReference>
<reference evidence="7" key="1">
    <citation type="submission" date="2020-11" db="EMBL/GenBank/DDBJ databases">
        <authorList>
            <person name="Tran Van P."/>
        </authorList>
    </citation>
    <scope>NUCLEOTIDE SEQUENCE</scope>
</reference>
<keyword evidence="4" id="KW-0808">Transferase</keyword>
<evidence type="ECO:0000256" key="1">
    <source>
        <dbReference type="ARBA" id="ARBA00022490"/>
    </source>
</evidence>
<dbReference type="InterPro" id="IPR000878">
    <property type="entry name" value="4pyrrol_Mease"/>
</dbReference>
<dbReference type="EMBL" id="CAJPEV010017481">
    <property type="protein sequence ID" value="CAG0907519.1"/>
    <property type="molecule type" value="Genomic_DNA"/>
</dbReference>
<dbReference type="EMBL" id="LR916999">
    <property type="protein sequence ID" value="CAD7255105.1"/>
    <property type="molecule type" value="Genomic_DNA"/>
</dbReference>
<dbReference type="OrthoDB" id="289942at2759"/>
<feature type="domain" description="Tetrapyrrole methylase" evidence="6">
    <location>
        <begin position="14"/>
        <end position="156"/>
    </location>
</feature>
<dbReference type="Gene3D" id="3.40.1010.10">
    <property type="entry name" value="Cobalt-precorrin-4 Transmethylase, Domain 1"/>
    <property type="match status" value="1"/>
</dbReference>
<evidence type="ECO:0000256" key="4">
    <source>
        <dbReference type="ARBA" id="ARBA00022679"/>
    </source>
</evidence>
<evidence type="ECO:0000313" key="8">
    <source>
        <dbReference type="Proteomes" id="UP000677054"/>
    </source>
</evidence>
<evidence type="ECO:0000256" key="3">
    <source>
        <dbReference type="ARBA" id="ARBA00022603"/>
    </source>
</evidence>
<keyword evidence="1" id="KW-0963">Cytoplasm</keyword>
<name>A0A7R9FU10_9CRUS</name>
<organism evidence="7">
    <name type="scientific">Darwinula stevensoni</name>
    <dbReference type="NCBI Taxonomy" id="69355"/>
    <lineage>
        <taxon>Eukaryota</taxon>
        <taxon>Metazoa</taxon>
        <taxon>Ecdysozoa</taxon>
        <taxon>Arthropoda</taxon>
        <taxon>Crustacea</taxon>
        <taxon>Oligostraca</taxon>
        <taxon>Ostracoda</taxon>
        <taxon>Podocopa</taxon>
        <taxon>Podocopida</taxon>
        <taxon>Darwinulocopina</taxon>
        <taxon>Darwinuloidea</taxon>
        <taxon>Darwinulidae</taxon>
        <taxon>Darwinula</taxon>
    </lineage>
</organism>
<dbReference type="GO" id="GO:0008168">
    <property type="term" value="F:methyltransferase activity"/>
    <property type="evidence" value="ECO:0007669"/>
    <property type="project" value="UniProtKB-KW"/>
</dbReference>
<dbReference type="PANTHER" id="PTHR46111:SF1">
    <property type="entry name" value="RIBOSOMAL RNA SMALL SUBUNIT METHYLTRANSFERASE I"/>
    <property type="match status" value="1"/>
</dbReference>
<dbReference type="Pfam" id="PF00590">
    <property type="entry name" value="TP_methylase"/>
    <property type="match status" value="1"/>
</dbReference>
<keyword evidence="3" id="KW-0489">Methyltransferase</keyword>
<dbReference type="InterPro" id="IPR014776">
    <property type="entry name" value="4pyrrole_Mease_sub2"/>
</dbReference>
<dbReference type="InterPro" id="IPR035996">
    <property type="entry name" value="4pyrrol_Methylase_sf"/>
</dbReference>
<evidence type="ECO:0000259" key="6">
    <source>
        <dbReference type="Pfam" id="PF00590"/>
    </source>
</evidence>
<dbReference type="InterPro" id="IPR008189">
    <property type="entry name" value="rRNA_ssu_MeTfrase_I"/>
</dbReference>
<dbReference type="SUPFAM" id="SSF53790">
    <property type="entry name" value="Tetrapyrrole methylase"/>
    <property type="match status" value="1"/>
</dbReference>
<evidence type="ECO:0000256" key="5">
    <source>
        <dbReference type="ARBA" id="ARBA00022691"/>
    </source>
</evidence>
<evidence type="ECO:0000256" key="2">
    <source>
        <dbReference type="ARBA" id="ARBA00022552"/>
    </source>
</evidence>
<evidence type="ECO:0000313" key="7">
    <source>
        <dbReference type="EMBL" id="CAD7255105.1"/>
    </source>
</evidence>
<dbReference type="AlphaFoldDB" id="A0A7R9FU10"/>
<dbReference type="Proteomes" id="UP000677054">
    <property type="component" value="Unassembled WGS sequence"/>
</dbReference>
<keyword evidence="8" id="KW-1185">Reference proteome</keyword>
<keyword evidence="5" id="KW-0949">S-adenosyl-L-methionine</keyword>
<dbReference type="GO" id="GO:0006364">
    <property type="term" value="P:rRNA processing"/>
    <property type="evidence" value="ECO:0007669"/>
    <property type="project" value="UniProtKB-KW"/>
</dbReference>
<dbReference type="GO" id="GO:0032259">
    <property type="term" value="P:methylation"/>
    <property type="evidence" value="ECO:0007669"/>
    <property type="project" value="UniProtKB-KW"/>
</dbReference>
<dbReference type="PANTHER" id="PTHR46111">
    <property type="entry name" value="RIBOSOMAL RNA SMALL SUBUNIT METHYLTRANSFERASE I"/>
    <property type="match status" value="1"/>
</dbReference>
<feature type="non-terminal residue" evidence="7">
    <location>
        <position position="1"/>
    </location>
</feature>
<sequence length="158" mass="17253">MSFLSHPPLMSIHAHNEAQEAKSIVARLEQGQRIAYVSDAGTPGISDPCALLVEAVIAAGLRVVPIPGVSALTTVLSCAGKMAYHHVFVGFLSSKGSRSRAQLMQLVHLPFASVIYEAPHRIQSLLEAICRIYPPERKIVIGRELTKQYETLYHLKVA</sequence>
<protein>
    <recommendedName>
        <fullName evidence="6">Tetrapyrrole methylase domain-containing protein</fullName>
    </recommendedName>
</protein>
<keyword evidence="2" id="KW-0698">rRNA processing</keyword>
<proteinExistence type="predicted"/>
<gene>
    <name evidence="7" type="ORF">DSTB1V02_LOCUS14850</name>
</gene>
<dbReference type="InterPro" id="IPR014777">
    <property type="entry name" value="4pyrrole_Mease_sub1"/>
</dbReference>